<reference evidence="2" key="1">
    <citation type="submission" date="2020-06" db="EMBL/GenBank/DDBJ databases">
        <title>WGS assembly of Ceratodon purpureus strain R40.</title>
        <authorList>
            <person name="Carey S.B."/>
            <person name="Jenkins J."/>
            <person name="Shu S."/>
            <person name="Lovell J.T."/>
            <person name="Sreedasyam A."/>
            <person name="Maumus F."/>
            <person name="Tiley G.P."/>
            <person name="Fernandez-Pozo N."/>
            <person name="Barry K."/>
            <person name="Chen C."/>
            <person name="Wang M."/>
            <person name="Lipzen A."/>
            <person name="Daum C."/>
            <person name="Saski C.A."/>
            <person name="Payton A.C."/>
            <person name="Mcbreen J.C."/>
            <person name="Conrad R.E."/>
            <person name="Kollar L.M."/>
            <person name="Olsson S."/>
            <person name="Huttunen S."/>
            <person name="Landis J.B."/>
            <person name="Wickett N.J."/>
            <person name="Johnson M.G."/>
            <person name="Rensing S.A."/>
            <person name="Grimwood J."/>
            <person name="Schmutz J."/>
            <person name="Mcdaniel S.F."/>
        </authorList>
    </citation>
    <scope>NUCLEOTIDE SEQUENCE</scope>
    <source>
        <strain evidence="2">R40</strain>
    </source>
</reference>
<dbReference type="Pfam" id="PF06522">
    <property type="entry name" value="B12D"/>
    <property type="match status" value="1"/>
</dbReference>
<evidence type="ECO:0000256" key="1">
    <source>
        <dbReference type="SAM" id="Phobius"/>
    </source>
</evidence>
<organism evidence="2 3">
    <name type="scientific">Ceratodon purpureus</name>
    <name type="common">Fire moss</name>
    <name type="synonym">Dicranum purpureum</name>
    <dbReference type="NCBI Taxonomy" id="3225"/>
    <lineage>
        <taxon>Eukaryota</taxon>
        <taxon>Viridiplantae</taxon>
        <taxon>Streptophyta</taxon>
        <taxon>Embryophyta</taxon>
        <taxon>Bryophyta</taxon>
        <taxon>Bryophytina</taxon>
        <taxon>Bryopsida</taxon>
        <taxon>Dicranidae</taxon>
        <taxon>Pseudoditrichales</taxon>
        <taxon>Ditrichaceae</taxon>
        <taxon>Ceratodon</taxon>
    </lineage>
</organism>
<keyword evidence="1" id="KW-0812">Transmembrane</keyword>
<keyword evidence="1" id="KW-1133">Transmembrane helix</keyword>
<comment type="caution">
    <text evidence="2">The sequence shown here is derived from an EMBL/GenBank/DDBJ whole genome shotgun (WGS) entry which is preliminary data.</text>
</comment>
<evidence type="ECO:0000313" key="2">
    <source>
        <dbReference type="EMBL" id="KAG0555419.1"/>
    </source>
</evidence>
<gene>
    <name evidence="2" type="ORF">KC19_12G167900</name>
</gene>
<protein>
    <submittedName>
        <fullName evidence="2">Uncharacterized protein</fullName>
    </submittedName>
</protein>
<dbReference type="Proteomes" id="UP000822688">
    <property type="component" value="Chromosome 12"/>
</dbReference>
<dbReference type="PANTHER" id="PTHR33417">
    <property type="entry name" value="G-BOX BINDING PROTEIN"/>
    <property type="match status" value="1"/>
</dbReference>
<keyword evidence="3" id="KW-1185">Reference proteome</keyword>
<accession>A0A8T0GBP4</accession>
<sequence length="96" mass="10893">MGKPLTWAQRWIIPEVYPIVVVIGTALGLCGTAILRNASINPDVRINKDDRAAGWLENYKEGRAYKDSAHRRFFSRQSKMVTTTLNETFGGPSRRR</sequence>
<dbReference type="InterPro" id="IPR010530">
    <property type="entry name" value="B12D"/>
</dbReference>
<evidence type="ECO:0000313" key="3">
    <source>
        <dbReference type="Proteomes" id="UP000822688"/>
    </source>
</evidence>
<dbReference type="EMBL" id="CM026433">
    <property type="protein sequence ID" value="KAG0555419.1"/>
    <property type="molecule type" value="Genomic_DNA"/>
</dbReference>
<keyword evidence="1" id="KW-0472">Membrane</keyword>
<dbReference type="AlphaFoldDB" id="A0A8T0GBP4"/>
<feature type="transmembrane region" description="Helical" evidence="1">
    <location>
        <begin position="16"/>
        <end position="35"/>
    </location>
</feature>
<name>A0A8T0GBP4_CERPU</name>
<proteinExistence type="predicted"/>